<proteinExistence type="predicted"/>
<evidence type="ECO:0000313" key="3">
    <source>
        <dbReference type="Proteomes" id="UP000029868"/>
    </source>
</evidence>
<comment type="caution">
    <text evidence="2">The sequence shown here is derived from an EMBL/GenBank/DDBJ whole genome shotgun (WGS) entry which is preliminary data.</text>
</comment>
<protein>
    <recommendedName>
        <fullName evidence="4">Lipoprotein</fullName>
    </recommendedName>
</protein>
<evidence type="ECO:0008006" key="4">
    <source>
        <dbReference type="Google" id="ProtNLM"/>
    </source>
</evidence>
<dbReference type="Proteomes" id="UP000029868">
    <property type="component" value="Unassembled WGS sequence"/>
</dbReference>
<feature type="chain" id="PRO_5001957686" description="Lipoprotein" evidence="1">
    <location>
        <begin position="23"/>
        <end position="161"/>
    </location>
</feature>
<dbReference type="PATRIC" id="fig|28229.3.peg.1698"/>
<sequence>MISSQYNRIFVLLFILTPLLCACGEEEDMVSQTQNVPSENSMTTNIEAQNLIELEATESLSSVTMEGSFDFEMQRMVTVNLHFLTTQFQEKISIYSTIDDSSNSPINLLEQGTINQGNSYKSMLTAATALSSLIVVRNDDFSKSVTITINSNDLLTHTFQE</sequence>
<dbReference type="OrthoDB" id="6399688at2"/>
<dbReference type="AlphaFoldDB" id="A0A099KY81"/>
<gene>
    <name evidence="2" type="ORF">GAB14E_2081</name>
</gene>
<dbReference type="RefSeq" id="WP_033081763.1">
    <property type="nucleotide sequence ID" value="NZ_JQEC01000016.1"/>
</dbReference>
<accession>A0A099KY81</accession>
<organism evidence="2 3">
    <name type="scientific">Colwellia psychrerythraea</name>
    <name type="common">Vibrio psychroerythus</name>
    <dbReference type="NCBI Taxonomy" id="28229"/>
    <lineage>
        <taxon>Bacteria</taxon>
        <taxon>Pseudomonadati</taxon>
        <taxon>Pseudomonadota</taxon>
        <taxon>Gammaproteobacteria</taxon>
        <taxon>Alteromonadales</taxon>
        <taxon>Colwelliaceae</taxon>
        <taxon>Colwellia</taxon>
    </lineage>
</organism>
<reference evidence="2 3" key="1">
    <citation type="submission" date="2014-08" db="EMBL/GenBank/DDBJ databases">
        <title>Genomic and Phenotypic Diversity of Colwellia psychrerythraea strains from Disparate Marine Basins.</title>
        <authorList>
            <person name="Techtmann S.M."/>
            <person name="Stelling S.C."/>
            <person name="Utturkar S.M."/>
            <person name="Alshibli N."/>
            <person name="Harris A."/>
            <person name="Brown S.D."/>
            <person name="Hazen T.C."/>
        </authorList>
    </citation>
    <scope>NUCLEOTIDE SEQUENCE [LARGE SCALE GENOMIC DNA]</scope>
    <source>
        <strain evidence="2 3">GAB14E</strain>
    </source>
</reference>
<dbReference type="EMBL" id="JQEC01000016">
    <property type="protein sequence ID" value="KGJ94847.1"/>
    <property type="molecule type" value="Genomic_DNA"/>
</dbReference>
<name>A0A099KY81_COLPS</name>
<feature type="signal peptide" evidence="1">
    <location>
        <begin position="1"/>
        <end position="22"/>
    </location>
</feature>
<evidence type="ECO:0000313" key="2">
    <source>
        <dbReference type="EMBL" id="KGJ94847.1"/>
    </source>
</evidence>
<evidence type="ECO:0000256" key="1">
    <source>
        <dbReference type="SAM" id="SignalP"/>
    </source>
</evidence>
<keyword evidence="1" id="KW-0732">Signal</keyword>